<sequence>MHQWRWRIVRSGNGFTFIEALFQLVIFSLLAQVIFIFYLLIQQWHDTIVAEEQIKWEIFIHDLQQYLLDAEDIYIMNNSLYIIDSSTKTIKINKITDVIRLQINDQGYVPLLIGIRHAEFSLSDNIVTIKVEFLNGIVKERALLVQYHK</sequence>
<dbReference type="InterPro" id="IPR016977">
    <property type="entry name" value="ComGF"/>
</dbReference>
<dbReference type="NCBIfam" id="NF041002">
    <property type="entry name" value="pilin_ComGF"/>
    <property type="match status" value="1"/>
</dbReference>
<accession>A0A840PUA1</accession>
<proteinExistence type="predicted"/>
<keyword evidence="1" id="KW-1133">Transmembrane helix</keyword>
<organism evidence="2 3">
    <name type="scientific">Ureibacillus thermosphaericus</name>
    <dbReference type="NCBI Taxonomy" id="51173"/>
    <lineage>
        <taxon>Bacteria</taxon>
        <taxon>Bacillati</taxon>
        <taxon>Bacillota</taxon>
        <taxon>Bacilli</taxon>
        <taxon>Bacillales</taxon>
        <taxon>Caryophanaceae</taxon>
        <taxon>Ureibacillus</taxon>
    </lineage>
</organism>
<name>A0A840PUA1_URETH</name>
<evidence type="ECO:0000256" key="1">
    <source>
        <dbReference type="SAM" id="Phobius"/>
    </source>
</evidence>
<dbReference type="Proteomes" id="UP000557217">
    <property type="component" value="Unassembled WGS sequence"/>
</dbReference>
<dbReference type="EMBL" id="JACHGZ010000010">
    <property type="protein sequence ID" value="MBB5148804.1"/>
    <property type="molecule type" value="Genomic_DNA"/>
</dbReference>
<gene>
    <name evidence="2" type="ORF">HNR36_001190</name>
</gene>
<keyword evidence="3" id="KW-1185">Reference proteome</keyword>
<keyword evidence="1" id="KW-0812">Transmembrane</keyword>
<feature type="transmembrane region" description="Helical" evidence="1">
    <location>
        <begin position="20"/>
        <end position="41"/>
    </location>
</feature>
<protein>
    <submittedName>
        <fullName evidence="2">Competence protein ComGF</fullName>
    </submittedName>
</protein>
<dbReference type="Pfam" id="PF15980">
    <property type="entry name" value="ComGF"/>
    <property type="match status" value="1"/>
</dbReference>
<evidence type="ECO:0000313" key="2">
    <source>
        <dbReference type="EMBL" id="MBB5148804.1"/>
    </source>
</evidence>
<evidence type="ECO:0000313" key="3">
    <source>
        <dbReference type="Proteomes" id="UP000557217"/>
    </source>
</evidence>
<reference evidence="2 3" key="1">
    <citation type="submission" date="2020-08" db="EMBL/GenBank/DDBJ databases">
        <title>Genomic Encyclopedia of Type Strains, Phase IV (KMG-IV): sequencing the most valuable type-strain genomes for metagenomic binning, comparative biology and taxonomic classification.</title>
        <authorList>
            <person name="Goeker M."/>
        </authorList>
    </citation>
    <scope>NUCLEOTIDE SEQUENCE [LARGE SCALE GENOMIC DNA]</scope>
    <source>
        <strain evidence="2 3">DSM 10633</strain>
    </source>
</reference>
<comment type="caution">
    <text evidence="2">The sequence shown here is derived from an EMBL/GenBank/DDBJ whole genome shotgun (WGS) entry which is preliminary data.</text>
</comment>
<dbReference type="AlphaFoldDB" id="A0A840PUA1"/>
<keyword evidence="1" id="KW-0472">Membrane</keyword>
<dbReference type="RefSeq" id="WP_016837722.1">
    <property type="nucleotide sequence ID" value="NZ_JAAXPW010000011.1"/>
</dbReference>